<dbReference type="AlphaFoldDB" id="A0A645F026"/>
<organism evidence="1">
    <name type="scientific">bioreactor metagenome</name>
    <dbReference type="NCBI Taxonomy" id="1076179"/>
    <lineage>
        <taxon>unclassified sequences</taxon>
        <taxon>metagenomes</taxon>
        <taxon>ecological metagenomes</taxon>
    </lineage>
</organism>
<evidence type="ECO:0000313" key="1">
    <source>
        <dbReference type="EMBL" id="MPN06852.1"/>
    </source>
</evidence>
<proteinExistence type="predicted"/>
<name>A0A645F026_9ZZZZ</name>
<comment type="caution">
    <text evidence="1">The sequence shown here is derived from an EMBL/GenBank/DDBJ whole genome shotgun (WGS) entry which is preliminary data.</text>
</comment>
<dbReference type="EMBL" id="VSSQ01052795">
    <property type="protein sequence ID" value="MPN06852.1"/>
    <property type="molecule type" value="Genomic_DNA"/>
</dbReference>
<gene>
    <name evidence="1" type="ORF">SDC9_154109</name>
</gene>
<accession>A0A645F026</accession>
<reference evidence="1" key="1">
    <citation type="submission" date="2019-08" db="EMBL/GenBank/DDBJ databases">
        <authorList>
            <person name="Kucharzyk K."/>
            <person name="Murdoch R.W."/>
            <person name="Higgins S."/>
            <person name="Loffler F."/>
        </authorList>
    </citation>
    <scope>NUCLEOTIDE SEQUENCE</scope>
</reference>
<protein>
    <submittedName>
        <fullName evidence="1">Uncharacterized protein</fullName>
    </submittedName>
</protein>
<sequence>MTFLHIEGGLAQHVLDKLEPGIATMARNREDRGEGCLQAIIDAPFGQGFRLQESRKRLDLGGEQERRIEHGRALGEALADTLFLSVGIRHGCSG</sequence>